<dbReference type="RefSeq" id="WP_025864827.1">
    <property type="nucleotide sequence ID" value="NZ_BLAX01000001.1"/>
</dbReference>
<evidence type="ECO:0000256" key="7">
    <source>
        <dbReference type="PROSITE-ProRule" id="PRU01091"/>
    </source>
</evidence>
<comment type="caution">
    <text evidence="10">The sequence shown here is derived from an EMBL/GenBank/DDBJ whole genome shotgun (WGS) entry which is preliminary data.</text>
</comment>
<dbReference type="GO" id="GO:0000976">
    <property type="term" value="F:transcription cis-regulatory region binding"/>
    <property type="evidence" value="ECO:0007669"/>
    <property type="project" value="TreeGrafter"/>
</dbReference>
<dbReference type="PROSITE" id="PS50110">
    <property type="entry name" value="RESPONSE_REGULATORY"/>
    <property type="match status" value="1"/>
</dbReference>
<dbReference type="FunFam" id="1.10.10.10:FF:000005">
    <property type="entry name" value="Two-component system response regulator"/>
    <property type="match status" value="1"/>
</dbReference>
<dbReference type="InterPro" id="IPR001789">
    <property type="entry name" value="Sig_transdc_resp-reg_receiver"/>
</dbReference>
<feature type="modified residue" description="4-aspartylphosphate" evidence="6">
    <location>
        <position position="53"/>
    </location>
</feature>
<dbReference type="GO" id="GO:0000156">
    <property type="term" value="F:phosphorelay response regulator activity"/>
    <property type="evidence" value="ECO:0007669"/>
    <property type="project" value="TreeGrafter"/>
</dbReference>
<dbReference type="InterPro" id="IPR001867">
    <property type="entry name" value="OmpR/PhoB-type_DNA-bd"/>
</dbReference>
<dbReference type="InterPro" id="IPR039420">
    <property type="entry name" value="WalR-like"/>
</dbReference>
<evidence type="ECO:0000256" key="4">
    <source>
        <dbReference type="ARBA" id="ARBA00023125"/>
    </source>
</evidence>
<feature type="DNA-binding region" description="OmpR/PhoB-type" evidence="7">
    <location>
        <begin position="125"/>
        <end position="223"/>
    </location>
</feature>
<accession>A0A5M4AU07</accession>
<gene>
    <name evidence="10" type="ORF">PbJCM13498_00870</name>
</gene>
<evidence type="ECO:0000313" key="10">
    <source>
        <dbReference type="EMBL" id="GET31224.1"/>
    </source>
</evidence>
<name>A0A5M4AU07_9BACT</name>
<evidence type="ECO:0000256" key="3">
    <source>
        <dbReference type="ARBA" id="ARBA00023015"/>
    </source>
</evidence>
<dbReference type="Gene3D" id="1.10.10.10">
    <property type="entry name" value="Winged helix-like DNA-binding domain superfamily/Winged helix DNA-binding domain"/>
    <property type="match status" value="1"/>
</dbReference>
<dbReference type="GO" id="GO:0005829">
    <property type="term" value="C:cytosol"/>
    <property type="evidence" value="ECO:0007669"/>
    <property type="project" value="TreeGrafter"/>
</dbReference>
<evidence type="ECO:0000256" key="6">
    <source>
        <dbReference type="PROSITE-ProRule" id="PRU00169"/>
    </source>
</evidence>
<dbReference type="Pfam" id="PF00486">
    <property type="entry name" value="Trans_reg_C"/>
    <property type="match status" value="1"/>
</dbReference>
<sequence>MRILVIEDEPGIARFLKEGLEEESFAVDVAEDGIKGQEMAMDNGEEYDLLLVDWMLPGMSGVEIVRQIREEGLQMPVIFLTARDTVQDAVFALEMGANDYIRKPFSFEELLARIRVQLREPSGETSRLSTGKLVMDLNTHQVFRGEEEIQLTQKEFALLEFLLRNKGKACSRTRIIEHVWDIHFDYDTSVIDVYINSLRKKIDQKDEPGFIRTIRGVGYIIQEE</sequence>
<dbReference type="PANTHER" id="PTHR48111:SF22">
    <property type="entry name" value="REGULATOR OF RPOS"/>
    <property type="match status" value="1"/>
</dbReference>
<dbReference type="EMBL" id="BLAX01000001">
    <property type="protein sequence ID" value="GET31224.1"/>
    <property type="molecule type" value="Genomic_DNA"/>
</dbReference>
<dbReference type="GO" id="GO:0032993">
    <property type="term" value="C:protein-DNA complex"/>
    <property type="evidence" value="ECO:0007669"/>
    <property type="project" value="TreeGrafter"/>
</dbReference>
<keyword evidence="2" id="KW-0902">Two-component regulatory system</keyword>
<dbReference type="SUPFAM" id="SSF52172">
    <property type="entry name" value="CheY-like"/>
    <property type="match status" value="1"/>
</dbReference>
<feature type="domain" description="OmpR/PhoB-type" evidence="9">
    <location>
        <begin position="125"/>
        <end position="223"/>
    </location>
</feature>
<dbReference type="Proteomes" id="UP000391834">
    <property type="component" value="Unassembled WGS sequence"/>
</dbReference>
<protein>
    <submittedName>
        <fullName evidence="10">DNA-binding response regulator</fullName>
    </submittedName>
</protein>
<dbReference type="SMART" id="SM00862">
    <property type="entry name" value="Trans_reg_C"/>
    <property type="match status" value="1"/>
</dbReference>
<evidence type="ECO:0000256" key="1">
    <source>
        <dbReference type="ARBA" id="ARBA00022553"/>
    </source>
</evidence>
<evidence type="ECO:0000313" key="11">
    <source>
        <dbReference type="Proteomes" id="UP000391834"/>
    </source>
</evidence>
<dbReference type="CDD" id="cd00383">
    <property type="entry name" value="trans_reg_C"/>
    <property type="match status" value="1"/>
</dbReference>
<evidence type="ECO:0000256" key="5">
    <source>
        <dbReference type="ARBA" id="ARBA00023163"/>
    </source>
</evidence>
<dbReference type="Pfam" id="PF00072">
    <property type="entry name" value="Response_reg"/>
    <property type="match status" value="1"/>
</dbReference>
<evidence type="ECO:0000256" key="2">
    <source>
        <dbReference type="ARBA" id="ARBA00023012"/>
    </source>
</evidence>
<evidence type="ECO:0000259" key="9">
    <source>
        <dbReference type="PROSITE" id="PS51755"/>
    </source>
</evidence>
<dbReference type="AlphaFoldDB" id="A0A5M4AU07"/>
<feature type="domain" description="Response regulatory" evidence="8">
    <location>
        <begin position="2"/>
        <end position="118"/>
    </location>
</feature>
<dbReference type="PROSITE" id="PS51755">
    <property type="entry name" value="OMPR_PHOB"/>
    <property type="match status" value="1"/>
</dbReference>
<dbReference type="OrthoDB" id="9790442at2"/>
<dbReference type="FunFam" id="3.40.50.2300:FF:000001">
    <property type="entry name" value="DNA-binding response regulator PhoB"/>
    <property type="match status" value="1"/>
</dbReference>
<keyword evidence="3" id="KW-0805">Transcription regulation</keyword>
<dbReference type="PANTHER" id="PTHR48111">
    <property type="entry name" value="REGULATOR OF RPOS"/>
    <property type="match status" value="1"/>
</dbReference>
<dbReference type="InterPro" id="IPR011006">
    <property type="entry name" value="CheY-like_superfamily"/>
</dbReference>
<proteinExistence type="predicted"/>
<dbReference type="GO" id="GO:0006355">
    <property type="term" value="P:regulation of DNA-templated transcription"/>
    <property type="evidence" value="ECO:0007669"/>
    <property type="project" value="InterPro"/>
</dbReference>
<reference evidence="10 11" key="1">
    <citation type="submission" date="2019-10" db="EMBL/GenBank/DDBJ databases">
        <title>Prolixibacter strains distinguished by the presence of nitrate reductase genes were adept at nitrate-dependent anaerobic corrosion of metallic iron and carbon steel.</title>
        <authorList>
            <person name="Iino T."/>
            <person name="Shono N."/>
            <person name="Ito K."/>
            <person name="Nakamura R."/>
            <person name="Sueoka K."/>
            <person name="Harayama S."/>
            <person name="Ohkuma M."/>
        </authorList>
    </citation>
    <scope>NUCLEOTIDE SEQUENCE [LARGE SCALE GENOMIC DNA]</scope>
    <source>
        <strain evidence="10 11">JCM 13498</strain>
    </source>
</reference>
<dbReference type="InterPro" id="IPR036388">
    <property type="entry name" value="WH-like_DNA-bd_sf"/>
</dbReference>
<keyword evidence="11" id="KW-1185">Reference proteome</keyword>
<keyword evidence="1 6" id="KW-0597">Phosphoprotein</keyword>
<dbReference type="CDD" id="cd19935">
    <property type="entry name" value="REC_OmpR_CusR-like"/>
    <property type="match status" value="1"/>
</dbReference>
<dbReference type="Gene3D" id="3.40.50.2300">
    <property type="match status" value="1"/>
</dbReference>
<evidence type="ECO:0000259" key="8">
    <source>
        <dbReference type="PROSITE" id="PS50110"/>
    </source>
</evidence>
<dbReference type="SMART" id="SM00448">
    <property type="entry name" value="REC"/>
    <property type="match status" value="1"/>
</dbReference>
<organism evidence="10 11">
    <name type="scientific">Prolixibacter bellariivorans</name>
    <dbReference type="NCBI Taxonomy" id="314319"/>
    <lineage>
        <taxon>Bacteria</taxon>
        <taxon>Pseudomonadati</taxon>
        <taxon>Bacteroidota</taxon>
        <taxon>Bacteroidia</taxon>
        <taxon>Marinilabiliales</taxon>
        <taxon>Prolixibacteraceae</taxon>
        <taxon>Prolixibacter</taxon>
    </lineage>
</organism>
<dbReference type="Gene3D" id="6.10.250.690">
    <property type="match status" value="1"/>
</dbReference>
<keyword evidence="4 7" id="KW-0238">DNA-binding</keyword>
<keyword evidence="5" id="KW-0804">Transcription</keyword>